<reference evidence="1 2" key="1">
    <citation type="submission" date="2017-10" db="EMBL/GenBank/DDBJ databases">
        <title>Streptomyces alboflavus Genome sequencing and assembly.</title>
        <authorList>
            <person name="Wang Y."/>
            <person name="Du B."/>
            <person name="Ding Y."/>
            <person name="Liu H."/>
            <person name="Hou Q."/>
            <person name="Liu K."/>
            <person name="Wang C."/>
            <person name="Yao L."/>
        </authorList>
    </citation>
    <scope>NUCLEOTIDE SEQUENCE [LARGE SCALE GENOMIC DNA]</scope>
    <source>
        <strain evidence="1 2">MDJK44</strain>
        <plasmid evidence="2">Plasmid pmdjk44.2</plasmid>
    </source>
</reference>
<sequence>MHQRRFPDDLLETQTAWYVTYRDLATAPTASTASLRRRLLRLSQQIAGHHYWQTPAGTPAARVALKEQALALAAETRL</sequence>
<dbReference type="RefSeq" id="WP_100112661.1">
    <property type="nucleotide sequence ID" value="NZ_CP023977.1"/>
</dbReference>
<dbReference type="EMBL" id="CP023977">
    <property type="protein sequence ID" value="ATM24860.1"/>
    <property type="molecule type" value="Genomic_DNA"/>
</dbReference>
<keyword evidence="1" id="KW-0614">Plasmid</keyword>
<dbReference type="KEGG" id="salf:SMD44_p20077"/>
<organism evidence="1 2">
    <name type="scientific">Streptomyces alboflavus</name>
    <dbReference type="NCBI Taxonomy" id="67267"/>
    <lineage>
        <taxon>Bacteria</taxon>
        <taxon>Bacillati</taxon>
        <taxon>Actinomycetota</taxon>
        <taxon>Actinomycetes</taxon>
        <taxon>Kitasatosporales</taxon>
        <taxon>Streptomycetaceae</taxon>
        <taxon>Streptomyces</taxon>
    </lineage>
</organism>
<protein>
    <submittedName>
        <fullName evidence="1">Uncharacterized protein</fullName>
    </submittedName>
</protein>
<accession>A0A291W3J0</accession>
<evidence type="ECO:0000313" key="2">
    <source>
        <dbReference type="Proteomes" id="UP000195880"/>
    </source>
</evidence>
<geneLocation type="plasmid" evidence="2">
    <name>pmdjk44.2</name>
</geneLocation>
<proteinExistence type="predicted"/>
<dbReference type="AlphaFoldDB" id="A0A291W3J0"/>
<evidence type="ECO:0000313" key="1">
    <source>
        <dbReference type="EMBL" id="ATM24860.1"/>
    </source>
</evidence>
<gene>
    <name evidence="1" type="ORF">SMD44_p20077</name>
</gene>
<keyword evidence="2" id="KW-1185">Reference proteome</keyword>
<name>A0A291W3J0_9ACTN</name>
<dbReference type="STRING" id="67267.GCA_000716675_05005"/>
<dbReference type="Proteomes" id="UP000195880">
    <property type="component" value="Plasmid pMDJK44.2"/>
</dbReference>